<evidence type="ECO:0000313" key="5">
    <source>
        <dbReference type="EMBL" id="KNC80645.1"/>
    </source>
</evidence>
<dbReference type="GO" id="GO:0005654">
    <property type="term" value="C:nucleoplasm"/>
    <property type="evidence" value="ECO:0007669"/>
    <property type="project" value="TreeGrafter"/>
</dbReference>
<reference evidence="5 6" key="1">
    <citation type="submission" date="2011-02" db="EMBL/GenBank/DDBJ databases">
        <title>The Genome Sequence of Sphaeroforma arctica JP610.</title>
        <authorList>
            <consortium name="The Broad Institute Genome Sequencing Platform"/>
            <person name="Russ C."/>
            <person name="Cuomo C."/>
            <person name="Young S.K."/>
            <person name="Zeng Q."/>
            <person name="Gargeya S."/>
            <person name="Alvarado L."/>
            <person name="Berlin A."/>
            <person name="Chapman S.B."/>
            <person name="Chen Z."/>
            <person name="Freedman E."/>
            <person name="Gellesch M."/>
            <person name="Goldberg J."/>
            <person name="Griggs A."/>
            <person name="Gujja S."/>
            <person name="Heilman E."/>
            <person name="Heiman D."/>
            <person name="Howarth C."/>
            <person name="Mehta T."/>
            <person name="Neiman D."/>
            <person name="Pearson M."/>
            <person name="Roberts A."/>
            <person name="Saif S."/>
            <person name="Shea T."/>
            <person name="Shenoy N."/>
            <person name="Sisk P."/>
            <person name="Stolte C."/>
            <person name="Sykes S."/>
            <person name="White J."/>
            <person name="Yandava C."/>
            <person name="Burger G."/>
            <person name="Gray M.W."/>
            <person name="Holland P.W.H."/>
            <person name="King N."/>
            <person name="Lang F.B.F."/>
            <person name="Roger A.J."/>
            <person name="Ruiz-Trillo I."/>
            <person name="Haas B."/>
            <person name="Nusbaum C."/>
            <person name="Birren B."/>
        </authorList>
    </citation>
    <scope>NUCLEOTIDE SEQUENCE [LARGE SCALE GENOMIC DNA]</scope>
    <source>
        <strain evidence="5 6">JP610</strain>
    </source>
</reference>
<organism evidence="5 6">
    <name type="scientific">Sphaeroforma arctica JP610</name>
    <dbReference type="NCBI Taxonomy" id="667725"/>
    <lineage>
        <taxon>Eukaryota</taxon>
        <taxon>Ichthyosporea</taxon>
        <taxon>Ichthyophonida</taxon>
        <taxon>Sphaeroforma</taxon>
    </lineage>
</organism>
<feature type="region of interest" description="Disordered" evidence="3">
    <location>
        <begin position="822"/>
        <end position="970"/>
    </location>
</feature>
<evidence type="ECO:0000256" key="2">
    <source>
        <dbReference type="ARBA" id="ARBA00023242"/>
    </source>
</evidence>
<dbReference type="AlphaFoldDB" id="A0A0L0FUX4"/>
<dbReference type="Proteomes" id="UP000054560">
    <property type="component" value="Unassembled WGS sequence"/>
</dbReference>
<feature type="region of interest" description="Disordered" evidence="3">
    <location>
        <begin position="565"/>
        <end position="596"/>
    </location>
</feature>
<feature type="compositionally biased region" description="Basic and acidic residues" evidence="3">
    <location>
        <begin position="639"/>
        <end position="651"/>
    </location>
</feature>
<dbReference type="GO" id="GO:0030289">
    <property type="term" value="C:protein phosphatase 4 complex"/>
    <property type="evidence" value="ECO:0007669"/>
    <property type="project" value="TreeGrafter"/>
</dbReference>
<dbReference type="PANTHER" id="PTHR23318">
    <property type="entry name" value="ATP SYNTHASE GAMMA-RELATED"/>
    <property type="match status" value="1"/>
</dbReference>
<feature type="domain" description="Serine/threonine-protein phosphatase 4 regulatory subunit 3-like central" evidence="4">
    <location>
        <begin position="1"/>
        <end position="243"/>
    </location>
</feature>
<protein>
    <recommendedName>
        <fullName evidence="4">Serine/threonine-protein phosphatase 4 regulatory subunit 3-like central domain-containing protein</fullName>
    </recommendedName>
</protein>
<feature type="compositionally biased region" description="Polar residues" evidence="3">
    <location>
        <begin position="761"/>
        <end position="770"/>
    </location>
</feature>
<feature type="region of interest" description="Disordered" evidence="3">
    <location>
        <begin position="601"/>
        <end position="620"/>
    </location>
</feature>
<evidence type="ECO:0000313" key="6">
    <source>
        <dbReference type="Proteomes" id="UP000054560"/>
    </source>
</evidence>
<gene>
    <name evidence="5" type="ORF">SARC_06998</name>
</gene>
<feature type="compositionally biased region" description="Low complexity" evidence="3">
    <location>
        <begin position="864"/>
        <end position="875"/>
    </location>
</feature>
<accession>A0A0L0FUX4</accession>
<feature type="compositionally biased region" description="Low complexity" evidence="3">
    <location>
        <begin position="744"/>
        <end position="756"/>
    </location>
</feature>
<feature type="region of interest" description="Disordered" evidence="3">
    <location>
        <begin position="330"/>
        <end position="350"/>
    </location>
</feature>
<dbReference type="InterPro" id="IPR051137">
    <property type="entry name" value="PP4R3-like"/>
</dbReference>
<feature type="compositionally biased region" description="Polar residues" evidence="3">
    <location>
        <begin position="702"/>
        <end position="712"/>
    </location>
</feature>
<evidence type="ECO:0000259" key="4">
    <source>
        <dbReference type="Pfam" id="PF04802"/>
    </source>
</evidence>
<feature type="compositionally biased region" description="Polar residues" evidence="3">
    <location>
        <begin position="950"/>
        <end position="963"/>
    </location>
</feature>
<dbReference type="InterPro" id="IPR006887">
    <property type="entry name" value="P4R3-like_central_dom"/>
</dbReference>
<dbReference type="OrthoDB" id="27483at2759"/>
<dbReference type="STRING" id="667725.A0A0L0FUX4"/>
<keyword evidence="6" id="KW-1185">Reference proteome</keyword>
<dbReference type="EMBL" id="KQ242124">
    <property type="protein sequence ID" value="KNC80645.1"/>
    <property type="molecule type" value="Genomic_DNA"/>
</dbReference>
<feature type="compositionally biased region" description="Polar residues" evidence="3">
    <location>
        <begin position="332"/>
        <end position="343"/>
    </location>
</feature>
<proteinExistence type="predicted"/>
<dbReference type="eggNOG" id="KOG2175">
    <property type="taxonomic scope" value="Eukaryota"/>
</dbReference>
<keyword evidence="2" id="KW-0539">Nucleus</keyword>
<sequence>MFVKTLTHDPVSVRQYIIKQFEHNARTPLLQTSIRSFIADTDDGTKTLCGECLRIVLDTDTMTGEKFQFLNRFYDKSFDELIGPLISVPEDQTDHRQYVSDKHNTLYSILELLTSQVLNHATFIKPQLLRNSLIHKLTSLLNDHYTYLSLGAVRFLRALLSLGDESILLCMQKRGVFGSVLSAYVTNGLRYNMLDSAIAELLSYIKGENMKSTIKYIVDHHRETIEKFKDQVAFKGLLQKHAQNEEMSTLETSRSDDVIGSLSQQLTSRYRPDARQLDAEEEDYFDDDDEFTEPSLELTMGSDHALDISMGNAIQPLGTSMENKTRAMAGTSAKNTTVDSLTGTGAGDSEEKLTELDAQAVKEVKERLRQSVYCDTEDNNSVLGGGGSIGASSYHSKNSGDTGLGMGLGRLSSFDTHTPTSTALHTHAAVGAKTGAQSLLERFTGVSDVSTTSMSTNTGTHANAGSHTDVMAHINTNTNGDTAAITSSGEHQSTPVRRTLAIVETPAGDALIENAKPINYSLKGVSDKENTHTGTNAPTQIHADGIDNTAATTLMLNGAVVATNTSASDSATTSSSTQTAGKSTEHVEPFSTADVRNDPAAATSELGSASKPLHNEETKPCAESLVTQDMAFLDSQTKSPEKGGVDTRVDTQTEPAVDTLVKKSVDNSHTSGQGVTRTARTGARRARWDVMGPVAKVEGTSDGVSQSGTQSRTPEHKHADSEVIIPSQPQQEKSGSSDLGPDKSVSTSNVGSTGSTEHPTRTNLDTSDTSRAAEAVIHSGEQVLPAASPAASNASQTCNLMSHQALQGSTTADANAEPKVEALETASVSRPVNAESGDSMRAETLTSTTHSTDTQSGRQEDQLTANTTTTPVATPKGSLNDRIADSSGESMSEANEHSVGASVAKSAGDQGVGLGSGDASKCSGIGPESSESQGDVSFRKRVQLAKSDVATHSSNKDASNSPPKRQRLES</sequence>
<feature type="region of interest" description="Disordered" evidence="3">
    <location>
        <begin position="635"/>
        <end position="772"/>
    </location>
</feature>
<dbReference type="GO" id="GO:0072542">
    <property type="term" value="F:protein phosphatase activator activity"/>
    <property type="evidence" value="ECO:0007669"/>
    <property type="project" value="TreeGrafter"/>
</dbReference>
<dbReference type="GeneID" id="25907502"/>
<comment type="subcellular location">
    <subcellularLocation>
        <location evidence="1">Nucleus</location>
    </subcellularLocation>
</comment>
<evidence type="ECO:0000256" key="1">
    <source>
        <dbReference type="ARBA" id="ARBA00004123"/>
    </source>
</evidence>
<feature type="compositionally biased region" description="Low complexity" evidence="3">
    <location>
        <begin position="565"/>
        <end position="582"/>
    </location>
</feature>
<feature type="compositionally biased region" description="Low complexity" evidence="3">
    <location>
        <begin position="844"/>
        <end position="856"/>
    </location>
</feature>
<evidence type="ECO:0000256" key="3">
    <source>
        <dbReference type="SAM" id="MobiDB-lite"/>
    </source>
</evidence>
<name>A0A0L0FUX4_9EUKA</name>
<dbReference type="RefSeq" id="XP_014154547.1">
    <property type="nucleotide sequence ID" value="XM_014299072.1"/>
</dbReference>
<dbReference type="PANTHER" id="PTHR23318:SF0">
    <property type="entry name" value="SERINE_THREONINE-PROTEIN PHOSPHATASE 4 REGULATORY SUBUNIT 3"/>
    <property type="match status" value="1"/>
</dbReference>
<feature type="compositionally biased region" description="Polar residues" evidence="3">
    <location>
        <begin position="727"/>
        <end position="737"/>
    </location>
</feature>
<dbReference type="Pfam" id="PF04802">
    <property type="entry name" value="PP4R3"/>
    <property type="match status" value="1"/>
</dbReference>